<reference evidence="4" key="1">
    <citation type="submission" date="2025-08" db="UniProtKB">
        <authorList>
            <consortium name="Ensembl"/>
        </authorList>
    </citation>
    <scope>IDENTIFICATION</scope>
</reference>
<accession>A0A8C6XGU2</accession>
<dbReference type="OMA" id="HYLANSA"/>
<dbReference type="PANTHER" id="PTHR15503">
    <property type="entry name" value="LDOC1 RELATED"/>
    <property type="match status" value="1"/>
</dbReference>
<dbReference type="GeneTree" id="ENSGT00950000183173"/>
<feature type="region of interest" description="Disordered" evidence="2">
    <location>
        <begin position="211"/>
        <end position="233"/>
    </location>
</feature>
<evidence type="ECO:0000256" key="2">
    <source>
        <dbReference type="SAM" id="MobiDB-lite"/>
    </source>
</evidence>
<feature type="domain" description="DUF4939" evidence="3">
    <location>
        <begin position="72"/>
        <end position="155"/>
    </location>
</feature>
<organism evidence="4 5">
    <name type="scientific">Naja naja</name>
    <name type="common">Indian cobra</name>
    <dbReference type="NCBI Taxonomy" id="35670"/>
    <lineage>
        <taxon>Eukaryota</taxon>
        <taxon>Metazoa</taxon>
        <taxon>Chordata</taxon>
        <taxon>Craniata</taxon>
        <taxon>Vertebrata</taxon>
        <taxon>Euteleostomi</taxon>
        <taxon>Lepidosauria</taxon>
        <taxon>Squamata</taxon>
        <taxon>Bifurcata</taxon>
        <taxon>Unidentata</taxon>
        <taxon>Episquamata</taxon>
        <taxon>Toxicofera</taxon>
        <taxon>Serpentes</taxon>
        <taxon>Colubroidea</taxon>
        <taxon>Elapidae</taxon>
        <taxon>Elapinae</taxon>
        <taxon>Naja</taxon>
    </lineage>
</organism>
<dbReference type="Proteomes" id="UP000694559">
    <property type="component" value="Unplaced"/>
</dbReference>
<name>A0A8C6XGU2_NAJNA</name>
<reference evidence="4" key="2">
    <citation type="submission" date="2025-09" db="UniProtKB">
        <authorList>
            <consortium name="Ensembl"/>
        </authorList>
    </citation>
    <scope>IDENTIFICATION</scope>
</reference>
<dbReference type="Pfam" id="PF16297">
    <property type="entry name" value="DUF4939"/>
    <property type="match status" value="1"/>
</dbReference>
<evidence type="ECO:0000259" key="3">
    <source>
        <dbReference type="Pfam" id="PF16297"/>
    </source>
</evidence>
<dbReference type="OrthoDB" id="9045808at2759"/>
<dbReference type="InterPro" id="IPR032549">
    <property type="entry name" value="DUF4939"/>
</dbReference>
<evidence type="ECO:0000313" key="5">
    <source>
        <dbReference type="Proteomes" id="UP000694559"/>
    </source>
</evidence>
<sequence>MGYELVVAPPPEPGRQNILSCTTDKSNNLLLKMDQQQQQQQQLQAGNNNLQQQVVQLTAQLALLNASQAPPPPPHRKCPVAVPDKFSGQPEMFPAFMGQCQLFMAMRPEDFPDDRARVGFVISFLSGSAARWATPLLIQNSPLLTDYQGFWQHMPRRIKDLRQGKRPLQDYIADFHLLYELVWVEAPPTLDALVVQCLHIDARLQWRKTRRPVQDSPSVSVPPRPAPTVPRVTPSFMTTAAEPMELGAARTRLMTQERTW</sequence>
<protein>
    <recommendedName>
        <fullName evidence="3">DUF4939 domain-containing protein</fullName>
    </recommendedName>
</protein>
<evidence type="ECO:0000313" key="4">
    <source>
        <dbReference type="Ensembl" id="ENSNNAP00000013532.1"/>
    </source>
</evidence>
<dbReference type="Ensembl" id="ENSNNAT00000014173.1">
    <property type="protein sequence ID" value="ENSNNAP00000013532.1"/>
    <property type="gene ID" value="ENSNNAG00000009113.1"/>
</dbReference>
<evidence type="ECO:0000256" key="1">
    <source>
        <dbReference type="SAM" id="Coils"/>
    </source>
</evidence>
<keyword evidence="5" id="KW-1185">Reference proteome</keyword>
<keyword evidence="1" id="KW-0175">Coiled coil</keyword>
<dbReference type="InterPro" id="IPR032567">
    <property type="entry name" value="RTL1-rel"/>
</dbReference>
<dbReference type="PANTHER" id="PTHR15503:SF22">
    <property type="entry name" value="TRANSPOSON TY3-I GAG POLYPROTEIN"/>
    <property type="match status" value="1"/>
</dbReference>
<dbReference type="AlphaFoldDB" id="A0A8C6XGU2"/>
<feature type="coiled-coil region" evidence="1">
    <location>
        <begin position="33"/>
        <end position="67"/>
    </location>
</feature>
<proteinExistence type="predicted"/>